<keyword evidence="2" id="KW-0732">Signal</keyword>
<proteinExistence type="predicted"/>
<organism evidence="3 4">
    <name type="scientific">Eumeta variegata</name>
    <name type="common">Bagworm moth</name>
    <name type="synonym">Eumeta japonica</name>
    <dbReference type="NCBI Taxonomy" id="151549"/>
    <lineage>
        <taxon>Eukaryota</taxon>
        <taxon>Metazoa</taxon>
        <taxon>Ecdysozoa</taxon>
        <taxon>Arthropoda</taxon>
        <taxon>Hexapoda</taxon>
        <taxon>Insecta</taxon>
        <taxon>Pterygota</taxon>
        <taxon>Neoptera</taxon>
        <taxon>Endopterygota</taxon>
        <taxon>Lepidoptera</taxon>
        <taxon>Glossata</taxon>
        <taxon>Ditrysia</taxon>
        <taxon>Tineoidea</taxon>
        <taxon>Psychidae</taxon>
        <taxon>Oiketicinae</taxon>
        <taxon>Eumeta</taxon>
    </lineage>
</organism>
<gene>
    <name evidence="3" type="ORF">EVAR_16081_1</name>
</gene>
<feature type="chain" id="PRO_5020038550" description="Secreted protein" evidence="2">
    <location>
        <begin position="19"/>
        <end position="93"/>
    </location>
</feature>
<evidence type="ECO:0000313" key="4">
    <source>
        <dbReference type="Proteomes" id="UP000299102"/>
    </source>
</evidence>
<protein>
    <recommendedName>
        <fullName evidence="5">Secreted protein</fullName>
    </recommendedName>
</protein>
<feature type="compositionally biased region" description="Low complexity" evidence="1">
    <location>
        <begin position="33"/>
        <end position="63"/>
    </location>
</feature>
<accession>A0A4C1UJ91</accession>
<dbReference type="AlphaFoldDB" id="A0A4C1UJ91"/>
<comment type="caution">
    <text evidence="3">The sequence shown here is derived from an EMBL/GenBank/DDBJ whole genome shotgun (WGS) entry which is preliminary data.</text>
</comment>
<feature type="signal peptide" evidence="2">
    <location>
        <begin position="1"/>
        <end position="18"/>
    </location>
</feature>
<evidence type="ECO:0000256" key="2">
    <source>
        <dbReference type="SAM" id="SignalP"/>
    </source>
</evidence>
<evidence type="ECO:0008006" key="5">
    <source>
        <dbReference type="Google" id="ProtNLM"/>
    </source>
</evidence>
<feature type="region of interest" description="Disordered" evidence="1">
    <location>
        <begin position="20"/>
        <end position="76"/>
    </location>
</feature>
<reference evidence="3 4" key="1">
    <citation type="journal article" date="2019" name="Commun. Biol.">
        <title>The bagworm genome reveals a unique fibroin gene that provides high tensile strength.</title>
        <authorList>
            <person name="Kono N."/>
            <person name="Nakamura H."/>
            <person name="Ohtoshi R."/>
            <person name="Tomita M."/>
            <person name="Numata K."/>
            <person name="Arakawa K."/>
        </authorList>
    </citation>
    <scope>NUCLEOTIDE SEQUENCE [LARGE SCALE GENOMIC DNA]</scope>
</reference>
<dbReference type="EMBL" id="BGZK01000178">
    <property type="protein sequence ID" value="GBP26230.1"/>
    <property type="molecule type" value="Genomic_DNA"/>
</dbReference>
<keyword evidence="4" id="KW-1185">Reference proteome</keyword>
<dbReference type="Proteomes" id="UP000299102">
    <property type="component" value="Unassembled WGS sequence"/>
</dbReference>
<name>A0A4C1UJ91_EUMVA</name>
<sequence>MLTFLFAAWAAARALGWAREAARTPAEEPPALPRLRSARASSDLSTLSAATTTSSSSTSHTSSGEPPRSAARGRPIIVEWERRKAFGGLSLVR</sequence>
<evidence type="ECO:0000313" key="3">
    <source>
        <dbReference type="EMBL" id="GBP26230.1"/>
    </source>
</evidence>
<evidence type="ECO:0000256" key="1">
    <source>
        <dbReference type="SAM" id="MobiDB-lite"/>
    </source>
</evidence>